<dbReference type="InterPro" id="IPR032710">
    <property type="entry name" value="NTF2-like_dom_sf"/>
</dbReference>
<dbReference type="RefSeq" id="WP_190766178.1">
    <property type="nucleotide sequence ID" value="NZ_JACXLD010000008.1"/>
</dbReference>
<evidence type="ECO:0000259" key="1">
    <source>
        <dbReference type="Pfam" id="PF13577"/>
    </source>
</evidence>
<protein>
    <submittedName>
        <fullName evidence="2">Nuclear transport factor 2 family protein</fullName>
    </submittedName>
</protein>
<comment type="caution">
    <text evidence="2">The sequence shown here is derived from an EMBL/GenBank/DDBJ whole genome shotgun (WGS) entry which is preliminary data.</text>
</comment>
<dbReference type="InterPro" id="IPR037401">
    <property type="entry name" value="SnoaL-like"/>
</dbReference>
<dbReference type="Pfam" id="PF13577">
    <property type="entry name" value="SnoaL_4"/>
    <property type="match status" value="1"/>
</dbReference>
<dbReference type="SUPFAM" id="SSF54427">
    <property type="entry name" value="NTF2-like"/>
    <property type="match status" value="1"/>
</dbReference>
<dbReference type="EMBL" id="JACXLD010000008">
    <property type="protein sequence ID" value="MBD2859879.1"/>
    <property type="molecule type" value="Genomic_DNA"/>
</dbReference>
<reference evidence="2" key="1">
    <citation type="submission" date="2020-09" db="EMBL/GenBank/DDBJ databases">
        <authorList>
            <person name="Yoon J.-W."/>
        </authorList>
    </citation>
    <scope>NUCLEOTIDE SEQUENCE</scope>
    <source>
        <strain evidence="2">KMU-158</strain>
    </source>
</reference>
<keyword evidence="3" id="KW-1185">Reference proteome</keyword>
<dbReference type="AlphaFoldDB" id="A0A927GXX8"/>
<proteinExistence type="predicted"/>
<evidence type="ECO:0000313" key="3">
    <source>
        <dbReference type="Proteomes" id="UP000610558"/>
    </source>
</evidence>
<name>A0A927GXX8_9GAMM</name>
<organism evidence="2 3">
    <name type="scientific">Spongiibacter pelagi</name>
    <dbReference type="NCBI Taxonomy" id="2760804"/>
    <lineage>
        <taxon>Bacteria</taxon>
        <taxon>Pseudomonadati</taxon>
        <taxon>Pseudomonadota</taxon>
        <taxon>Gammaproteobacteria</taxon>
        <taxon>Cellvibrionales</taxon>
        <taxon>Spongiibacteraceae</taxon>
        <taxon>Spongiibacter</taxon>
    </lineage>
</organism>
<evidence type="ECO:0000313" key="2">
    <source>
        <dbReference type="EMBL" id="MBD2859879.1"/>
    </source>
</evidence>
<gene>
    <name evidence="2" type="ORF">IB286_12790</name>
</gene>
<feature type="domain" description="SnoaL-like" evidence="1">
    <location>
        <begin position="6"/>
        <end position="132"/>
    </location>
</feature>
<accession>A0A927GXX8</accession>
<sequence length="151" mass="17515">MALSLQEISDRLEIQDMLFDYADCIDRQDIQALRNIFTEDAHIDYSAFGGTVGDLETTLDFLEQALPAFSNTQHLNANIQIKVNGDQAQGRVMCFNPMEMPVGEDRQVFMLGLWYIDQYRRTPEGWRISERREQRSWVFNVPDFMGLAVQN</sequence>
<dbReference type="Gene3D" id="3.10.450.50">
    <property type="match status" value="1"/>
</dbReference>
<dbReference type="Proteomes" id="UP000610558">
    <property type="component" value="Unassembled WGS sequence"/>
</dbReference>
<dbReference type="CDD" id="cd00531">
    <property type="entry name" value="NTF2_like"/>
    <property type="match status" value="1"/>
</dbReference>